<organism evidence="2 3">
    <name type="scientific">Cercopithifilaria johnstoni</name>
    <dbReference type="NCBI Taxonomy" id="2874296"/>
    <lineage>
        <taxon>Eukaryota</taxon>
        <taxon>Metazoa</taxon>
        <taxon>Ecdysozoa</taxon>
        <taxon>Nematoda</taxon>
        <taxon>Chromadorea</taxon>
        <taxon>Rhabditida</taxon>
        <taxon>Spirurina</taxon>
        <taxon>Spiruromorpha</taxon>
        <taxon>Filarioidea</taxon>
        <taxon>Onchocercidae</taxon>
        <taxon>Cercopithifilaria</taxon>
    </lineage>
</organism>
<feature type="chain" id="PRO_5035159087" description="Prisilkin-39-like" evidence="1">
    <location>
        <begin position="18"/>
        <end position="116"/>
    </location>
</feature>
<proteinExistence type="predicted"/>
<evidence type="ECO:0000313" key="3">
    <source>
        <dbReference type="Proteomes" id="UP000746747"/>
    </source>
</evidence>
<sequence length="116" mass="13333">MFRELYLTVLFCTVCFAVPIISDLHSINDNNEMENIRVKRYGFPGDYNPYVPYTYKFKTPLFKIKIKSGHQNNLGYMPSYGYGNPAGFHPSNGAFHPGFNSPYGYHQNPFGYGWQG</sequence>
<evidence type="ECO:0008006" key="4">
    <source>
        <dbReference type="Google" id="ProtNLM"/>
    </source>
</evidence>
<accession>A0A8J2Q650</accession>
<evidence type="ECO:0000256" key="1">
    <source>
        <dbReference type="SAM" id="SignalP"/>
    </source>
</evidence>
<dbReference type="EMBL" id="CAKAEH010001259">
    <property type="protein sequence ID" value="CAG9533673.1"/>
    <property type="molecule type" value="Genomic_DNA"/>
</dbReference>
<dbReference type="Proteomes" id="UP000746747">
    <property type="component" value="Unassembled WGS sequence"/>
</dbReference>
<keyword evidence="1" id="KW-0732">Signal</keyword>
<reference evidence="2" key="1">
    <citation type="submission" date="2021-09" db="EMBL/GenBank/DDBJ databases">
        <authorList>
            <consortium name="Pathogen Informatics"/>
        </authorList>
    </citation>
    <scope>NUCLEOTIDE SEQUENCE</scope>
</reference>
<feature type="signal peptide" evidence="1">
    <location>
        <begin position="1"/>
        <end position="17"/>
    </location>
</feature>
<dbReference type="AlphaFoldDB" id="A0A8J2Q650"/>
<comment type="caution">
    <text evidence="2">The sequence shown here is derived from an EMBL/GenBank/DDBJ whole genome shotgun (WGS) entry which is preliminary data.</text>
</comment>
<evidence type="ECO:0000313" key="2">
    <source>
        <dbReference type="EMBL" id="CAG9533673.1"/>
    </source>
</evidence>
<gene>
    <name evidence="2" type="ORF">CJOHNSTONI_LOCUS3879</name>
</gene>
<name>A0A8J2Q650_9BILA</name>
<dbReference type="OrthoDB" id="5836243at2759"/>
<keyword evidence="3" id="KW-1185">Reference proteome</keyword>
<protein>
    <recommendedName>
        <fullName evidence="4">Prisilkin-39-like</fullName>
    </recommendedName>
</protein>